<gene>
    <name evidence="1" type="ORF">GGR27_002245</name>
</gene>
<dbReference type="RefSeq" id="WP_168037499.1">
    <property type="nucleotide sequence ID" value="NZ_JAATJH010000003.1"/>
</dbReference>
<comment type="caution">
    <text evidence="1">The sequence shown here is derived from an EMBL/GenBank/DDBJ whole genome shotgun (WGS) entry which is preliminary data.</text>
</comment>
<dbReference type="EMBL" id="JAATJH010000003">
    <property type="protein sequence ID" value="NJC26735.1"/>
    <property type="molecule type" value="Genomic_DNA"/>
</dbReference>
<evidence type="ECO:0000313" key="2">
    <source>
        <dbReference type="Proteomes" id="UP000770785"/>
    </source>
</evidence>
<accession>A0ABX0XCC4</accession>
<sequence length="270" mass="30639">MLDSIPAGTVVPAKIISVGQDYTNIPPPNAKSDLPVLRRLLRGSWKITGALGVTATNKFWGRANETFTHSTRLSEGGVRFFLPDGEVVFGDDRQGVRGSYTRHSAIYPRLGLARQLNWGGLLHGTLGYYQSTLKLNRDPFADLAENKLRTINTSEERLITLELGFQYTFLRTYRFRPFLGVALMNYLYYEGETRTNVYDGRSGQTNLFSGLRIKKSLSLNPELSLTAGFQYQLSERFSAGLFGHANWALEVFIEARLGLEMRYYFKRQRL</sequence>
<reference evidence="1 2" key="1">
    <citation type="submission" date="2020-03" db="EMBL/GenBank/DDBJ databases">
        <title>Genomic Encyclopedia of Type Strains, Phase IV (KMG-IV): sequencing the most valuable type-strain genomes for metagenomic binning, comparative biology and taxonomic classification.</title>
        <authorList>
            <person name="Goeker M."/>
        </authorList>
    </citation>
    <scope>NUCLEOTIDE SEQUENCE [LARGE SCALE GENOMIC DNA]</scope>
    <source>
        <strain evidence="1 2">DSM 105096</strain>
    </source>
</reference>
<name>A0ABX0XCC4_9BACT</name>
<organism evidence="1 2">
    <name type="scientific">Neolewinella antarctica</name>
    <dbReference type="NCBI Taxonomy" id="442734"/>
    <lineage>
        <taxon>Bacteria</taxon>
        <taxon>Pseudomonadati</taxon>
        <taxon>Bacteroidota</taxon>
        <taxon>Saprospiria</taxon>
        <taxon>Saprospirales</taxon>
        <taxon>Lewinellaceae</taxon>
        <taxon>Neolewinella</taxon>
    </lineage>
</organism>
<dbReference type="Proteomes" id="UP000770785">
    <property type="component" value="Unassembled WGS sequence"/>
</dbReference>
<proteinExistence type="predicted"/>
<protein>
    <recommendedName>
        <fullName evidence="3">Outer membrane protein beta-barrel domain-containing protein</fullName>
    </recommendedName>
</protein>
<evidence type="ECO:0000313" key="1">
    <source>
        <dbReference type="EMBL" id="NJC26735.1"/>
    </source>
</evidence>
<keyword evidence="2" id="KW-1185">Reference proteome</keyword>
<evidence type="ECO:0008006" key="3">
    <source>
        <dbReference type="Google" id="ProtNLM"/>
    </source>
</evidence>
<dbReference type="Gene3D" id="2.40.160.20">
    <property type="match status" value="1"/>
</dbReference>